<evidence type="ECO:0000313" key="4">
    <source>
        <dbReference type="Proteomes" id="UP000660729"/>
    </source>
</evidence>
<accession>A0A8H6RFZ4</accession>
<keyword evidence="2" id="KW-1133">Transmembrane helix</keyword>
<feature type="region of interest" description="Disordered" evidence="1">
    <location>
        <begin position="78"/>
        <end position="309"/>
    </location>
</feature>
<dbReference type="Proteomes" id="UP000660729">
    <property type="component" value="Unassembled WGS sequence"/>
</dbReference>
<keyword evidence="4" id="KW-1185">Reference proteome</keyword>
<proteinExistence type="predicted"/>
<evidence type="ECO:0000256" key="1">
    <source>
        <dbReference type="SAM" id="MobiDB-lite"/>
    </source>
</evidence>
<name>A0A8H6RFZ4_9PEZI</name>
<feature type="compositionally biased region" description="Low complexity" evidence="1">
    <location>
        <begin position="326"/>
        <end position="335"/>
    </location>
</feature>
<evidence type="ECO:0000256" key="2">
    <source>
        <dbReference type="SAM" id="Phobius"/>
    </source>
</evidence>
<feature type="compositionally biased region" description="Basic residues" evidence="1">
    <location>
        <begin position="127"/>
        <end position="140"/>
    </location>
</feature>
<gene>
    <name evidence="3" type="ORF">HII31_08554</name>
</gene>
<organism evidence="3 4">
    <name type="scientific">Pseudocercospora fuligena</name>
    <dbReference type="NCBI Taxonomy" id="685502"/>
    <lineage>
        <taxon>Eukaryota</taxon>
        <taxon>Fungi</taxon>
        <taxon>Dikarya</taxon>
        <taxon>Ascomycota</taxon>
        <taxon>Pezizomycotina</taxon>
        <taxon>Dothideomycetes</taxon>
        <taxon>Dothideomycetidae</taxon>
        <taxon>Mycosphaerellales</taxon>
        <taxon>Mycosphaerellaceae</taxon>
        <taxon>Pseudocercospora</taxon>
    </lineage>
</organism>
<feature type="region of interest" description="Disordered" evidence="1">
    <location>
        <begin position="326"/>
        <end position="375"/>
    </location>
</feature>
<keyword evidence="2" id="KW-0472">Membrane</keyword>
<dbReference type="OrthoDB" id="3539644at2759"/>
<feature type="compositionally biased region" description="Pro residues" evidence="1">
    <location>
        <begin position="424"/>
        <end position="442"/>
    </location>
</feature>
<feature type="transmembrane region" description="Helical" evidence="2">
    <location>
        <begin position="389"/>
        <end position="406"/>
    </location>
</feature>
<keyword evidence="2" id="KW-0812">Transmembrane</keyword>
<feature type="compositionally biased region" description="Polar residues" evidence="1">
    <location>
        <begin position="233"/>
        <end position="242"/>
    </location>
</feature>
<dbReference type="EMBL" id="JABCIY010000175">
    <property type="protein sequence ID" value="KAF7190223.1"/>
    <property type="molecule type" value="Genomic_DNA"/>
</dbReference>
<dbReference type="AlphaFoldDB" id="A0A8H6RFZ4"/>
<evidence type="ECO:0000313" key="3">
    <source>
        <dbReference type="EMBL" id="KAF7190223.1"/>
    </source>
</evidence>
<feature type="region of interest" description="Disordered" evidence="1">
    <location>
        <begin position="410"/>
        <end position="442"/>
    </location>
</feature>
<protein>
    <submittedName>
        <fullName evidence="3">Uncharacterized protein</fullName>
    </submittedName>
</protein>
<feature type="compositionally biased region" description="Acidic residues" evidence="1">
    <location>
        <begin position="167"/>
        <end position="182"/>
    </location>
</feature>
<comment type="caution">
    <text evidence="3">The sequence shown here is derived from an EMBL/GenBank/DDBJ whole genome shotgun (WGS) entry which is preliminary data.</text>
</comment>
<feature type="compositionally biased region" description="Polar residues" evidence="1">
    <location>
        <begin position="263"/>
        <end position="296"/>
    </location>
</feature>
<feature type="compositionally biased region" description="Low complexity" evidence="1">
    <location>
        <begin position="217"/>
        <end position="232"/>
    </location>
</feature>
<feature type="compositionally biased region" description="Acidic residues" evidence="1">
    <location>
        <begin position="146"/>
        <end position="156"/>
    </location>
</feature>
<sequence length="785" mass="84856">MTITTNVMNAQLIWGKFCAPLGCSIFRTTRIPARPLERPVAMHNKQKSKSGIESHCLLSSLLKHHSIKKKIDALSEGATMKGGASEDSEAGAPTPAKASSKKRKSDAVKTEGEDGDGAEAEATPAKTPKKARKASTKVKGKSSTAAEEDGEADEGQDMPSDVKSEINEQEDYDVESNFDESPADGYFEQRSHPQETYVENSSVTAAADAKAREAAEARAGSSSALPPSQISSVASSPRSATWTDIEIPFAVNTDAPPPDYESATANSPARSTSRPFNPTAEQSVAVTNTQQSQSYGTVPVESPRNDRPWPIGNLNNPFNSPGFPFGPNGFPAPFGHEPITHQSMSDPAPKQGDRVDEETGLLNRRRQSSSKRKPSRWRQCCKPISTCNAILVVAIVVLIVFIAGNADDWSSSGGRSDGNNPRQPISPPVSPTPSTLPSPTPFVPPSHGTCVFDYHTEPAVYEFSKVRNFSFIELIESSNYITGGIIGRIQIKPAESDQSADLKLSITYATTGPWKVQRPTYDLTEDKFVLQMPELESTGAASTRPRACLGVYVDVEIRNGLRLENWDLASGNLDVAIMDGLFNRKHGEEQLSAFDEADPESIKPADFVVATSSGSVHVEFPTTDLPVREYQTRIETQSGNVGGTYILGAFTSFHTQSGSVKPRLAPVFNSTAPSKLRVDTKSASQTVSILRPHQYPGDFAQLMMEHKYTSFSGSLHLTYPQEWEGYIEGETMSGSIHVKGRDIHVLSQGKVGPVYQHFAARKGFGQGRIGFKTTSGSINVQAGDL</sequence>
<reference evidence="3" key="1">
    <citation type="submission" date="2020-04" db="EMBL/GenBank/DDBJ databases">
        <title>Draft genome resource of the tomato pathogen Pseudocercospora fuligena.</title>
        <authorList>
            <person name="Zaccaron A."/>
        </authorList>
    </citation>
    <scope>NUCLEOTIDE SEQUENCE</scope>
    <source>
        <strain evidence="3">PF001</strain>
    </source>
</reference>
<feature type="compositionally biased region" description="Basic residues" evidence="1">
    <location>
        <begin position="363"/>
        <end position="375"/>
    </location>
</feature>